<sequence>MRLWLVKERKLISECEVKAAVREKTSTLWDSLAIVLRLEPARIRSIWAEKINEETTHVYRGSCPLKLPKTTELGQNASSGLRLTGQNASETWENGGLGRGDKDCKERIPEFGGDPMASSAEIDAASSRHGGGRREVVIIILEPLSTPLRAVSGKIDGHLGGRSARVVSREFDVSESDKVSGSCLDVIIFLQRRLWRIVPSGFNLLEIPEV</sequence>
<name>A0AAD7N985_9AGAR</name>
<organism evidence="1 2">
    <name type="scientific">Mycena metata</name>
    <dbReference type="NCBI Taxonomy" id="1033252"/>
    <lineage>
        <taxon>Eukaryota</taxon>
        <taxon>Fungi</taxon>
        <taxon>Dikarya</taxon>
        <taxon>Basidiomycota</taxon>
        <taxon>Agaricomycotina</taxon>
        <taxon>Agaricomycetes</taxon>
        <taxon>Agaricomycetidae</taxon>
        <taxon>Agaricales</taxon>
        <taxon>Marasmiineae</taxon>
        <taxon>Mycenaceae</taxon>
        <taxon>Mycena</taxon>
    </lineage>
</organism>
<evidence type="ECO:0000313" key="1">
    <source>
        <dbReference type="EMBL" id="KAJ7751067.1"/>
    </source>
</evidence>
<keyword evidence="2" id="KW-1185">Reference proteome</keyword>
<proteinExistence type="predicted"/>
<gene>
    <name evidence="1" type="ORF">B0H16DRAFT_1460401</name>
</gene>
<protein>
    <submittedName>
        <fullName evidence="1">Uncharacterized protein</fullName>
    </submittedName>
</protein>
<comment type="caution">
    <text evidence="1">The sequence shown here is derived from an EMBL/GenBank/DDBJ whole genome shotgun (WGS) entry which is preliminary data.</text>
</comment>
<dbReference type="Proteomes" id="UP001215598">
    <property type="component" value="Unassembled WGS sequence"/>
</dbReference>
<dbReference type="AlphaFoldDB" id="A0AAD7N985"/>
<accession>A0AAD7N985</accession>
<reference evidence="1" key="1">
    <citation type="submission" date="2023-03" db="EMBL/GenBank/DDBJ databases">
        <title>Massive genome expansion in bonnet fungi (Mycena s.s.) driven by repeated elements and novel gene families across ecological guilds.</title>
        <authorList>
            <consortium name="Lawrence Berkeley National Laboratory"/>
            <person name="Harder C.B."/>
            <person name="Miyauchi S."/>
            <person name="Viragh M."/>
            <person name="Kuo A."/>
            <person name="Thoen E."/>
            <person name="Andreopoulos B."/>
            <person name="Lu D."/>
            <person name="Skrede I."/>
            <person name="Drula E."/>
            <person name="Henrissat B."/>
            <person name="Morin E."/>
            <person name="Kohler A."/>
            <person name="Barry K."/>
            <person name="LaButti K."/>
            <person name="Morin E."/>
            <person name="Salamov A."/>
            <person name="Lipzen A."/>
            <person name="Mereny Z."/>
            <person name="Hegedus B."/>
            <person name="Baldrian P."/>
            <person name="Stursova M."/>
            <person name="Weitz H."/>
            <person name="Taylor A."/>
            <person name="Grigoriev I.V."/>
            <person name="Nagy L.G."/>
            <person name="Martin F."/>
            <person name="Kauserud H."/>
        </authorList>
    </citation>
    <scope>NUCLEOTIDE SEQUENCE</scope>
    <source>
        <strain evidence="1">CBHHK182m</strain>
    </source>
</reference>
<dbReference type="EMBL" id="JARKIB010000063">
    <property type="protein sequence ID" value="KAJ7751067.1"/>
    <property type="molecule type" value="Genomic_DNA"/>
</dbReference>
<evidence type="ECO:0000313" key="2">
    <source>
        <dbReference type="Proteomes" id="UP001215598"/>
    </source>
</evidence>